<accession>A0ABS5DKE3</accession>
<evidence type="ECO:0000313" key="3">
    <source>
        <dbReference type="Proteomes" id="UP000674084"/>
    </source>
</evidence>
<organism evidence="2 3">
    <name type="scientific">Saccharopolyspora endophytica</name>
    <dbReference type="NCBI Taxonomy" id="543886"/>
    <lineage>
        <taxon>Bacteria</taxon>
        <taxon>Bacillati</taxon>
        <taxon>Actinomycetota</taxon>
        <taxon>Actinomycetes</taxon>
        <taxon>Pseudonocardiales</taxon>
        <taxon>Pseudonocardiaceae</taxon>
        <taxon>Saccharopolyspora</taxon>
    </lineage>
</organism>
<evidence type="ECO:0000259" key="1">
    <source>
        <dbReference type="Pfam" id="PF21818"/>
    </source>
</evidence>
<comment type="caution">
    <text evidence="2">The sequence shown here is derived from an EMBL/GenBank/DDBJ whole genome shotgun (WGS) entry which is preliminary data.</text>
</comment>
<protein>
    <recommendedName>
        <fullName evidence="1">DUF6884 domain-containing protein</fullName>
    </recommendedName>
</protein>
<dbReference type="EMBL" id="JAGPXE010000010">
    <property type="protein sequence ID" value="MBQ0926715.1"/>
    <property type="molecule type" value="Genomic_DNA"/>
</dbReference>
<dbReference type="Proteomes" id="UP000674084">
    <property type="component" value="Unassembled WGS sequence"/>
</dbReference>
<reference evidence="2 3" key="1">
    <citation type="submission" date="2021-04" db="EMBL/GenBank/DDBJ databases">
        <title>Whole-genome sequencing of Saccharopolyspora endophytica KCTC 19397.</title>
        <authorList>
            <person name="Ay H."/>
            <person name="Saygin H."/>
            <person name="Sahin N."/>
        </authorList>
    </citation>
    <scope>NUCLEOTIDE SEQUENCE [LARGE SCALE GENOMIC DNA]</scope>
    <source>
        <strain evidence="2 3">KCTC 19397</strain>
    </source>
</reference>
<gene>
    <name evidence="2" type="ORF">KBO27_22430</name>
</gene>
<evidence type="ECO:0000313" key="2">
    <source>
        <dbReference type="EMBL" id="MBQ0926715.1"/>
    </source>
</evidence>
<feature type="domain" description="DUF6884" evidence="1">
    <location>
        <begin position="4"/>
        <end position="108"/>
    </location>
</feature>
<dbReference type="InterPro" id="IPR049251">
    <property type="entry name" value="DUF6884"/>
</dbReference>
<sequence length="141" mass="15815">MIIAGCSRRKKPTTEPIPALDLYEGGCIPGLRDRLGDDTRFRQRIRIISAFYGLLHADSHVVNYDRRLTNLADAYALRQRVAPQLDDELAGVTHVLALVEPLYLFALEPVVQRLDAIRLSWIAAPRDLHGAAAVLDTWGWT</sequence>
<keyword evidence="3" id="KW-1185">Reference proteome</keyword>
<name>A0ABS5DKE3_9PSEU</name>
<dbReference type="Pfam" id="PF21818">
    <property type="entry name" value="DUF6884"/>
    <property type="match status" value="1"/>
</dbReference>
<proteinExistence type="predicted"/>